<feature type="region of interest" description="Disordered" evidence="1">
    <location>
        <begin position="303"/>
        <end position="365"/>
    </location>
</feature>
<keyword evidence="2" id="KW-1133">Transmembrane helix</keyword>
<keyword evidence="2" id="KW-0472">Membrane</keyword>
<evidence type="ECO:0000256" key="1">
    <source>
        <dbReference type="SAM" id="MobiDB-lite"/>
    </source>
</evidence>
<dbReference type="EMBL" id="JAKJXP020000019">
    <property type="protein sequence ID" value="KAK7754600.1"/>
    <property type="molecule type" value="Genomic_DNA"/>
</dbReference>
<dbReference type="PANTHER" id="PTHR35896">
    <property type="entry name" value="IG-LIKE DOMAIN-CONTAINING PROTEIN"/>
    <property type="match status" value="1"/>
</dbReference>
<feature type="transmembrane region" description="Helical" evidence="2">
    <location>
        <begin position="83"/>
        <end position="104"/>
    </location>
</feature>
<dbReference type="Proteomes" id="UP001320420">
    <property type="component" value="Unassembled WGS sequence"/>
</dbReference>
<comment type="caution">
    <text evidence="3">The sequence shown here is derived from an EMBL/GenBank/DDBJ whole genome shotgun (WGS) entry which is preliminary data.</text>
</comment>
<proteinExistence type="predicted"/>
<keyword evidence="2" id="KW-0812">Transmembrane</keyword>
<evidence type="ECO:0000313" key="4">
    <source>
        <dbReference type="Proteomes" id="UP001320420"/>
    </source>
</evidence>
<gene>
    <name evidence="3" type="ORF">SLS62_003383</name>
</gene>
<dbReference type="AlphaFoldDB" id="A0AAN9UYH1"/>
<dbReference type="PANTHER" id="PTHR35896:SF3">
    <property type="entry name" value="MAJOR FACILITATOR SUPERFAMILY TRANSPORTER"/>
    <property type="match status" value="1"/>
</dbReference>
<protein>
    <submittedName>
        <fullName evidence="3">Uncharacterized protein</fullName>
    </submittedName>
</protein>
<name>A0AAN9UYH1_9PEZI</name>
<evidence type="ECO:0000256" key="2">
    <source>
        <dbReference type="SAM" id="Phobius"/>
    </source>
</evidence>
<keyword evidence="4" id="KW-1185">Reference proteome</keyword>
<feature type="compositionally biased region" description="Basic and acidic residues" evidence="1">
    <location>
        <begin position="322"/>
        <end position="333"/>
    </location>
</feature>
<dbReference type="InterPro" id="IPR053008">
    <property type="entry name" value="Phomopsin_biosynth_assoc"/>
</dbReference>
<evidence type="ECO:0000313" key="3">
    <source>
        <dbReference type="EMBL" id="KAK7754600.1"/>
    </source>
</evidence>
<organism evidence="3 4">
    <name type="scientific">Diatrype stigma</name>
    <dbReference type="NCBI Taxonomy" id="117547"/>
    <lineage>
        <taxon>Eukaryota</taxon>
        <taxon>Fungi</taxon>
        <taxon>Dikarya</taxon>
        <taxon>Ascomycota</taxon>
        <taxon>Pezizomycotina</taxon>
        <taxon>Sordariomycetes</taxon>
        <taxon>Xylariomycetidae</taxon>
        <taxon>Xylariales</taxon>
        <taxon>Diatrypaceae</taxon>
        <taxon>Diatrype</taxon>
    </lineage>
</organism>
<sequence length="365" mass="40031">MGWWKYALPISTNSVLRKDVIVLTIPTHVRFPVPGGQFGSGTAAAAYTSLPDVADDDDEEAKIGGSQITARTRPSQAMIIKRGLSWTFHVAVALLALYGGASLLSRPLLPILSMSRSGSTAARTLSCNCGETVAEARANGCVYDSLAAAWLPPHCRSEAITAEFEAAGPLPPDRWGNTWGYWADQNQTQALTVEEVSLLPEAARRGEPAHFFATHEWHVLHCVYYWRKMWEAGKRREEEEGRREWEWEFGGADDGDGADVQPLVIEKRYDTLMHIQHCMAMLMKKGVDPDSVAAEAGVALHSDQIHVAKPHRHGSEDGEDGGDGKDPYDKEGAEGAGGEGGEEENEEHEHQHGNAQHPDPYDEEE</sequence>
<reference evidence="3 4" key="1">
    <citation type="submission" date="2024-02" db="EMBL/GenBank/DDBJ databases">
        <title>De novo assembly and annotation of 12 fungi associated with fruit tree decline syndrome in Ontario, Canada.</title>
        <authorList>
            <person name="Sulman M."/>
            <person name="Ellouze W."/>
            <person name="Ilyukhin E."/>
        </authorList>
    </citation>
    <scope>NUCLEOTIDE SEQUENCE [LARGE SCALE GENOMIC DNA]</scope>
    <source>
        <strain evidence="3 4">M11/M66-122</strain>
    </source>
</reference>
<accession>A0AAN9UYH1</accession>